<dbReference type="CTD" id="36343171"/>
<name>W6U9N1_ECHGR</name>
<dbReference type="RefSeq" id="XP_024348911.1">
    <property type="nucleotide sequence ID" value="XM_024496705.1"/>
</dbReference>
<dbReference type="KEGG" id="egl:EGR_07456"/>
<sequence>MTKSTTPQHCNDLRGAHEVKVAHLVNQTWRSSACGGSKVPISCLTKDDISSRNSQMDGEFAFAHESITNFKSAHSKPDLITIESLLPWNSTPAYSPHMNKSYEKAICESDKASGGNSEMTKSTTPQHCNDLRGAHEVPSDGTNALIRVEAVDRSDLDGRFKAVASTSSDQGDIQINGRS</sequence>
<protein>
    <submittedName>
        <fullName evidence="1">Uncharacterized protein</fullName>
    </submittedName>
</protein>
<gene>
    <name evidence="1" type="ORF">EGR_07456</name>
</gene>
<comment type="caution">
    <text evidence="1">The sequence shown here is derived from an EMBL/GenBank/DDBJ whole genome shotgun (WGS) entry which is preliminary data.</text>
</comment>
<keyword evidence="2" id="KW-1185">Reference proteome</keyword>
<dbReference type="Proteomes" id="UP000019149">
    <property type="component" value="Unassembled WGS sequence"/>
</dbReference>
<dbReference type="EMBL" id="APAU02000077">
    <property type="protein sequence ID" value="EUB57715.1"/>
    <property type="molecule type" value="Genomic_DNA"/>
</dbReference>
<dbReference type="OrthoDB" id="10633935at2759"/>
<dbReference type="GeneID" id="36343171"/>
<evidence type="ECO:0000313" key="2">
    <source>
        <dbReference type="Proteomes" id="UP000019149"/>
    </source>
</evidence>
<organism evidence="1 2">
    <name type="scientific">Echinococcus granulosus</name>
    <name type="common">Hydatid tapeworm</name>
    <dbReference type="NCBI Taxonomy" id="6210"/>
    <lineage>
        <taxon>Eukaryota</taxon>
        <taxon>Metazoa</taxon>
        <taxon>Spiralia</taxon>
        <taxon>Lophotrochozoa</taxon>
        <taxon>Platyhelminthes</taxon>
        <taxon>Cestoda</taxon>
        <taxon>Eucestoda</taxon>
        <taxon>Cyclophyllidea</taxon>
        <taxon>Taeniidae</taxon>
        <taxon>Echinococcus</taxon>
        <taxon>Echinococcus granulosus group</taxon>
    </lineage>
</organism>
<reference evidence="1 2" key="1">
    <citation type="journal article" date="2013" name="Nat. Genet.">
        <title>The genome of the hydatid tapeworm Echinococcus granulosus.</title>
        <authorList>
            <person name="Zheng H."/>
            <person name="Zhang W."/>
            <person name="Zhang L."/>
            <person name="Zhang Z."/>
            <person name="Li J."/>
            <person name="Lu G."/>
            <person name="Zhu Y."/>
            <person name="Wang Y."/>
            <person name="Huang Y."/>
            <person name="Liu J."/>
            <person name="Kang H."/>
            <person name="Chen J."/>
            <person name="Wang L."/>
            <person name="Chen A."/>
            <person name="Yu S."/>
            <person name="Gao Z."/>
            <person name="Jin L."/>
            <person name="Gu W."/>
            <person name="Wang Z."/>
            <person name="Zhao L."/>
            <person name="Shi B."/>
            <person name="Wen H."/>
            <person name="Lin R."/>
            <person name="Jones M.K."/>
            <person name="Brejova B."/>
            <person name="Vinar T."/>
            <person name="Zhao G."/>
            <person name="McManus D.P."/>
            <person name="Chen Z."/>
            <person name="Zhou Y."/>
            <person name="Wang S."/>
        </authorList>
    </citation>
    <scope>NUCLEOTIDE SEQUENCE [LARGE SCALE GENOMIC DNA]</scope>
</reference>
<evidence type="ECO:0000313" key="1">
    <source>
        <dbReference type="EMBL" id="EUB57715.1"/>
    </source>
</evidence>
<accession>W6U9N1</accession>
<dbReference type="AlphaFoldDB" id="W6U9N1"/>
<proteinExistence type="predicted"/>